<dbReference type="InterPro" id="IPR011990">
    <property type="entry name" value="TPR-like_helical_dom_sf"/>
</dbReference>
<dbReference type="Pfam" id="PF07980">
    <property type="entry name" value="SusD_RagB"/>
    <property type="match status" value="1"/>
</dbReference>
<reference evidence="8" key="1">
    <citation type="submission" date="2022-01" db="EMBL/GenBank/DDBJ databases">
        <title>Novel species in genus Dyadobacter.</title>
        <authorList>
            <person name="Ma C."/>
        </authorList>
    </citation>
    <scope>NUCLEOTIDE SEQUENCE</scope>
    <source>
        <strain evidence="8">CY357</strain>
    </source>
</reference>
<evidence type="ECO:0000256" key="2">
    <source>
        <dbReference type="ARBA" id="ARBA00006275"/>
    </source>
</evidence>
<keyword evidence="4" id="KW-0472">Membrane</keyword>
<feature type="domain" description="SusD-like N-terminal" evidence="7">
    <location>
        <begin position="86"/>
        <end position="226"/>
    </location>
</feature>
<dbReference type="EMBL" id="JAKFFV010000007">
    <property type="protein sequence ID" value="MCF2498954.1"/>
    <property type="molecule type" value="Genomic_DNA"/>
</dbReference>
<evidence type="ECO:0000259" key="6">
    <source>
        <dbReference type="Pfam" id="PF07980"/>
    </source>
</evidence>
<evidence type="ECO:0000256" key="1">
    <source>
        <dbReference type="ARBA" id="ARBA00004442"/>
    </source>
</evidence>
<dbReference type="InterPro" id="IPR012944">
    <property type="entry name" value="SusD_RagB_dom"/>
</dbReference>
<comment type="caution">
    <text evidence="8">The sequence shown here is derived from an EMBL/GenBank/DDBJ whole genome shotgun (WGS) entry which is preliminary data.</text>
</comment>
<organism evidence="8 9">
    <name type="scientific">Dyadobacter chenhuakuii</name>
    <dbReference type="NCBI Taxonomy" id="2909339"/>
    <lineage>
        <taxon>Bacteria</taxon>
        <taxon>Pseudomonadati</taxon>
        <taxon>Bacteroidota</taxon>
        <taxon>Cytophagia</taxon>
        <taxon>Cytophagales</taxon>
        <taxon>Spirosomataceae</taxon>
        <taxon>Dyadobacter</taxon>
    </lineage>
</organism>
<evidence type="ECO:0000259" key="7">
    <source>
        <dbReference type="Pfam" id="PF14322"/>
    </source>
</evidence>
<dbReference type="GO" id="GO:0009279">
    <property type="term" value="C:cell outer membrane"/>
    <property type="evidence" value="ECO:0007669"/>
    <property type="project" value="UniProtKB-SubCell"/>
</dbReference>
<dbReference type="SUPFAM" id="SSF48452">
    <property type="entry name" value="TPR-like"/>
    <property type="match status" value="1"/>
</dbReference>
<comment type="similarity">
    <text evidence="2">Belongs to the SusD family.</text>
</comment>
<evidence type="ECO:0000256" key="3">
    <source>
        <dbReference type="ARBA" id="ARBA00022729"/>
    </source>
</evidence>
<protein>
    <submittedName>
        <fullName evidence="8">RagB/SusD family nutrient uptake outer membrane protein</fullName>
    </submittedName>
</protein>
<gene>
    <name evidence="8" type="ORF">L0661_11600</name>
</gene>
<dbReference type="Proteomes" id="UP001139411">
    <property type="component" value="Unassembled WGS sequence"/>
</dbReference>
<evidence type="ECO:0000313" key="9">
    <source>
        <dbReference type="Proteomes" id="UP001139411"/>
    </source>
</evidence>
<evidence type="ECO:0000256" key="5">
    <source>
        <dbReference type="ARBA" id="ARBA00023237"/>
    </source>
</evidence>
<accession>A0A9X1TSD2</accession>
<dbReference type="Pfam" id="PF14322">
    <property type="entry name" value="SusD-like_3"/>
    <property type="match status" value="1"/>
</dbReference>
<feature type="domain" description="RagB/SusD" evidence="6">
    <location>
        <begin position="370"/>
        <end position="518"/>
    </location>
</feature>
<keyword evidence="3" id="KW-0732">Signal</keyword>
<proteinExistence type="inferred from homology"/>
<evidence type="ECO:0000256" key="4">
    <source>
        <dbReference type="ARBA" id="ARBA00023136"/>
    </source>
</evidence>
<sequence length="528" mass="59206">MMKKQILSLGTLACLTLAGCDNSLDNVKNQSSYNDDTYFTTPATISEAVTATYGLLLYKGLYSRDFYYLMDLTGNEAEADAPLLGDVLQLHDYSYAPNHAQINDLWSTTYKMTFRANLVIDKASKITPANDAEKQKLAQYVSEAYFLKAYAEFLLVTLWGRVPIRKDYSGNDEFYLPRASTEESWKMVESDLANAISGLPVTYASAGDLGRVTKGAAIALLGKTYLYQKKYAEAAAQFDLLTKAPYTYDLVKNLDELFTKSPVKNAESVFDVPHKEWGGWAEGSPYYMFGSQEGSGSGKNTLTGRAMEYGWNDWRNVFISDAAVKAFTYKDEAGKAYVDPRAQNTFYGDKASGGDVTYCDKCAAGVKTYPFAENGNGYRWRKYEPYEYKEKGELPQSDINSQIIRYADVLLMLAEAQIQVGKIGDALPLINKVRARSGAFAYTTLGSKDEAMKKLMLERQLELVGEQVRWFDLIRWGIAKETLNAEKKAKYPTSSQSFFQDKHVLFPIPLTEKNTNPLVAKDITNDWN</sequence>
<dbReference type="PROSITE" id="PS51257">
    <property type="entry name" value="PROKAR_LIPOPROTEIN"/>
    <property type="match status" value="1"/>
</dbReference>
<comment type="subcellular location">
    <subcellularLocation>
        <location evidence="1">Cell outer membrane</location>
    </subcellularLocation>
</comment>
<dbReference type="Gene3D" id="1.25.40.390">
    <property type="match status" value="1"/>
</dbReference>
<dbReference type="CDD" id="cd08977">
    <property type="entry name" value="SusD"/>
    <property type="match status" value="1"/>
</dbReference>
<dbReference type="RefSeq" id="WP_235177893.1">
    <property type="nucleotide sequence ID" value="NZ_JAKFFV010000007.1"/>
</dbReference>
<dbReference type="InterPro" id="IPR033985">
    <property type="entry name" value="SusD-like_N"/>
</dbReference>
<name>A0A9X1TSD2_9BACT</name>
<dbReference type="AlphaFoldDB" id="A0A9X1TSD2"/>
<keyword evidence="5" id="KW-0998">Cell outer membrane</keyword>
<evidence type="ECO:0000313" key="8">
    <source>
        <dbReference type="EMBL" id="MCF2498954.1"/>
    </source>
</evidence>